<comment type="caution">
    <text evidence="1">The sequence shown here is derived from an EMBL/GenBank/DDBJ whole genome shotgun (WGS) entry which is preliminary data.</text>
</comment>
<sequence length="46" mass="5520">MDQLIIDGTAVYELDEECICRKKQRMEEELKQQEISKRRESGKKSF</sequence>
<evidence type="ECO:0000313" key="2">
    <source>
        <dbReference type="Proteomes" id="UP000712157"/>
    </source>
</evidence>
<dbReference type="RefSeq" id="WP_238722638.1">
    <property type="nucleotide sequence ID" value="NZ_JAHQCW010000036.1"/>
</dbReference>
<gene>
    <name evidence="1" type="ORF">KTH89_18260</name>
</gene>
<accession>A0A949K448</accession>
<dbReference type="AlphaFoldDB" id="A0A949K448"/>
<dbReference type="EMBL" id="JAHQCW010000036">
    <property type="protein sequence ID" value="MBU9738490.1"/>
    <property type="molecule type" value="Genomic_DNA"/>
</dbReference>
<protein>
    <submittedName>
        <fullName evidence="1">Uncharacterized protein</fullName>
    </submittedName>
</protein>
<proteinExistence type="predicted"/>
<evidence type="ECO:0000313" key="1">
    <source>
        <dbReference type="EMBL" id="MBU9738490.1"/>
    </source>
</evidence>
<organism evidence="1 2">
    <name type="scientific">Diplocloster agilis</name>
    <dbReference type="NCBI Taxonomy" id="2850323"/>
    <lineage>
        <taxon>Bacteria</taxon>
        <taxon>Bacillati</taxon>
        <taxon>Bacillota</taxon>
        <taxon>Clostridia</taxon>
        <taxon>Lachnospirales</taxon>
        <taxon>Lachnospiraceae</taxon>
        <taxon>Diplocloster</taxon>
    </lineage>
</organism>
<reference evidence="1" key="1">
    <citation type="submission" date="2021-06" db="EMBL/GenBank/DDBJ databases">
        <title>Description of novel taxa of the family Lachnospiraceae.</title>
        <authorList>
            <person name="Chaplin A.V."/>
            <person name="Sokolova S.R."/>
            <person name="Pikina A.P."/>
            <person name="Korzhanova M."/>
            <person name="Belova V."/>
            <person name="Korostin D."/>
            <person name="Efimov B.A."/>
        </authorList>
    </citation>
    <scope>NUCLEOTIDE SEQUENCE</scope>
    <source>
        <strain evidence="1">ASD5720</strain>
    </source>
</reference>
<name>A0A949K448_9FIRM</name>
<keyword evidence="2" id="KW-1185">Reference proteome</keyword>
<dbReference type="Proteomes" id="UP000712157">
    <property type="component" value="Unassembled WGS sequence"/>
</dbReference>